<dbReference type="RefSeq" id="WP_090790097.1">
    <property type="nucleotide sequence ID" value="NZ_BOND01000026.1"/>
</dbReference>
<reference evidence="3" key="1">
    <citation type="submission" date="2016-10" db="EMBL/GenBank/DDBJ databases">
        <authorList>
            <person name="Varghese N."/>
            <person name="Submissions S."/>
        </authorList>
    </citation>
    <scope>NUCLEOTIDE SEQUENCE [LARGE SCALE GENOMIC DNA]</scope>
    <source>
        <strain evidence="3">DSM 44718</strain>
    </source>
</reference>
<dbReference type="EMBL" id="FNQB01000001">
    <property type="protein sequence ID" value="SDY93068.1"/>
    <property type="molecule type" value="Genomic_DNA"/>
</dbReference>
<dbReference type="Proteomes" id="UP000199632">
    <property type="component" value="Unassembled WGS sequence"/>
</dbReference>
<dbReference type="OrthoDB" id="5793358at2"/>
<dbReference type="Pfam" id="PF08378">
    <property type="entry name" value="NERD"/>
    <property type="match status" value="1"/>
</dbReference>
<protein>
    <submittedName>
        <fullName evidence="2">Nuclease-related domain-containing protein</fullName>
    </submittedName>
</protein>
<keyword evidence="3" id="KW-1185">Reference proteome</keyword>
<evidence type="ECO:0000313" key="3">
    <source>
        <dbReference type="Proteomes" id="UP000199632"/>
    </source>
</evidence>
<accession>A0A1H3NW47</accession>
<proteinExistence type="predicted"/>
<evidence type="ECO:0000259" key="1">
    <source>
        <dbReference type="Pfam" id="PF08378"/>
    </source>
</evidence>
<evidence type="ECO:0000313" key="2">
    <source>
        <dbReference type="EMBL" id="SDY93068.1"/>
    </source>
</evidence>
<name>A0A1H3NW47_9ACTN</name>
<gene>
    <name evidence="2" type="ORF">SAMN05421684_2379</name>
</gene>
<dbReference type="AlphaFoldDB" id="A0A1H3NW47"/>
<sequence length="250" mass="28247">MRVEMLSDHTAPREHWLPSTSVAARQLWARVRGARRVWRRLIDAPPARDPAPATRVGADWQEVLLAGDRAPARATGVLGEDPLTAALGVLPDDWVMLRGYRNRRGGTDHVLVGPHGIWAVEVERRRIRLHAVGDQWWWEKLDARGHSVGTGRAVDRAGRALPRRVNDIADDLAAWLRRNRHDVPVRTAVVLTHEQARLGHCQDPTVSLVGTHPHHLLDALARYAAPLAASEVADLVRRDHLFHQRRRHRH</sequence>
<dbReference type="InterPro" id="IPR011528">
    <property type="entry name" value="NERD"/>
</dbReference>
<feature type="domain" description="NERD" evidence="1">
    <location>
        <begin position="78"/>
        <end position="192"/>
    </location>
</feature>
<organism evidence="2 3">
    <name type="scientific">Asanoa ishikariensis</name>
    <dbReference type="NCBI Taxonomy" id="137265"/>
    <lineage>
        <taxon>Bacteria</taxon>
        <taxon>Bacillati</taxon>
        <taxon>Actinomycetota</taxon>
        <taxon>Actinomycetes</taxon>
        <taxon>Micromonosporales</taxon>
        <taxon>Micromonosporaceae</taxon>
        <taxon>Asanoa</taxon>
    </lineage>
</organism>